<dbReference type="Gene3D" id="2.40.50.230">
    <property type="entry name" value="Gp5 N-terminal domain"/>
    <property type="match status" value="1"/>
</dbReference>
<organism evidence="2">
    <name type="scientific">Myoviridae sp. ctgXL3</name>
    <dbReference type="NCBI Taxonomy" id="2826681"/>
    <lineage>
        <taxon>Viruses</taxon>
        <taxon>Duplodnaviria</taxon>
        <taxon>Heunggongvirae</taxon>
        <taxon>Uroviricota</taxon>
        <taxon>Caudoviricetes</taxon>
    </lineage>
</organism>
<evidence type="ECO:0000313" key="2">
    <source>
        <dbReference type="EMBL" id="DAE21532.1"/>
    </source>
</evidence>
<dbReference type="EMBL" id="BK015712">
    <property type="protein sequence ID" value="DAE21532.1"/>
    <property type="molecule type" value="Genomic_DNA"/>
</dbReference>
<sequence length="146" mass="15618">MSSKVLAGMYRGTVVSVDDPENRYRVLVCVPSVTGEYAAGWAEPCFQYCADTEGDCFLPVVGDTLWVMFEEGKLNRPVWIGNWYSTAKAPQDIATSKTKRVIMYQGTKIVIGGGVVEVVGNLAVQGNITATGSISATGTVTGSNIR</sequence>
<feature type="domain" description="Gp5/Type VI secretion system Vgr protein OB-fold" evidence="1">
    <location>
        <begin position="10"/>
        <end position="84"/>
    </location>
</feature>
<dbReference type="Pfam" id="PF04717">
    <property type="entry name" value="Phage_base_V"/>
    <property type="match status" value="1"/>
</dbReference>
<dbReference type="InterPro" id="IPR006531">
    <property type="entry name" value="Gp5/Vgr_OB"/>
</dbReference>
<protein>
    <submittedName>
        <fullName evidence="2">Baseplate protein</fullName>
    </submittedName>
</protein>
<reference evidence="2" key="1">
    <citation type="journal article" date="2021" name="Proc. Natl. Acad. Sci. U.S.A.">
        <title>A Catalog of Tens of Thousands of Viruses from Human Metagenomes Reveals Hidden Associations with Chronic Diseases.</title>
        <authorList>
            <person name="Tisza M.J."/>
            <person name="Buck C.B."/>
        </authorList>
    </citation>
    <scope>NUCLEOTIDE SEQUENCE</scope>
    <source>
        <strain evidence="2">CtgXL3</strain>
    </source>
</reference>
<dbReference type="InterPro" id="IPR037026">
    <property type="entry name" value="Vgr_OB-fold_dom_sf"/>
</dbReference>
<dbReference type="SUPFAM" id="SSF69255">
    <property type="entry name" value="gp5 N-terminal domain-like"/>
    <property type="match status" value="1"/>
</dbReference>
<name>A0A8S5QSA3_9CAUD</name>
<proteinExistence type="predicted"/>
<accession>A0A8S5QSA3</accession>
<evidence type="ECO:0000259" key="1">
    <source>
        <dbReference type="Pfam" id="PF04717"/>
    </source>
</evidence>